<evidence type="ECO:0000313" key="2">
    <source>
        <dbReference type="Proteomes" id="UP000694565"/>
    </source>
</evidence>
<dbReference type="Proteomes" id="UP000694565">
    <property type="component" value="Unplaced"/>
</dbReference>
<sequence>MSSLVKVTVTFDRKLYLFSDTRSLITVLQPPVLTTALGHDVMMPCHLKLSHDERMVTLPVLYWYLTQNNTDSHRLFPSEKYERRALKNNLMKADRTVSVNVCVPECLLMCCIYLHLFQTPWSLTSPLTMTLCSGLCPTSHSQRPSL</sequence>
<dbReference type="AlphaFoldDB" id="A0A8C2ZL20"/>
<dbReference type="InterPro" id="IPR013783">
    <property type="entry name" value="Ig-like_fold"/>
</dbReference>
<organism evidence="1 2">
    <name type="scientific">Cyclopterus lumpus</name>
    <name type="common">Lumpsucker</name>
    <dbReference type="NCBI Taxonomy" id="8103"/>
    <lineage>
        <taxon>Eukaryota</taxon>
        <taxon>Metazoa</taxon>
        <taxon>Chordata</taxon>
        <taxon>Craniata</taxon>
        <taxon>Vertebrata</taxon>
        <taxon>Euteleostomi</taxon>
        <taxon>Actinopterygii</taxon>
        <taxon>Neopterygii</taxon>
        <taxon>Teleostei</taxon>
        <taxon>Neoteleostei</taxon>
        <taxon>Acanthomorphata</taxon>
        <taxon>Eupercaria</taxon>
        <taxon>Perciformes</taxon>
        <taxon>Cottioidei</taxon>
        <taxon>Cottales</taxon>
        <taxon>Cyclopteridae</taxon>
        <taxon>Cyclopterus</taxon>
    </lineage>
</organism>
<accession>A0A8C2ZL20</accession>
<evidence type="ECO:0008006" key="3">
    <source>
        <dbReference type="Google" id="ProtNLM"/>
    </source>
</evidence>
<name>A0A8C2ZL20_CYCLU</name>
<keyword evidence="2" id="KW-1185">Reference proteome</keyword>
<reference evidence="1" key="1">
    <citation type="submission" date="2025-08" db="UniProtKB">
        <authorList>
            <consortium name="Ensembl"/>
        </authorList>
    </citation>
    <scope>IDENTIFICATION</scope>
</reference>
<protein>
    <recommendedName>
        <fullName evidence="3">Immunoglobulin V-set domain-containing protein</fullName>
    </recommendedName>
</protein>
<dbReference type="Ensembl" id="ENSCLMT00005030060.1">
    <property type="protein sequence ID" value="ENSCLMP00005028791.1"/>
    <property type="gene ID" value="ENSCLMG00005014030.1"/>
</dbReference>
<reference evidence="1" key="2">
    <citation type="submission" date="2025-09" db="UniProtKB">
        <authorList>
            <consortium name="Ensembl"/>
        </authorList>
    </citation>
    <scope>IDENTIFICATION</scope>
</reference>
<dbReference type="Gene3D" id="2.60.40.10">
    <property type="entry name" value="Immunoglobulins"/>
    <property type="match status" value="1"/>
</dbReference>
<proteinExistence type="predicted"/>
<evidence type="ECO:0000313" key="1">
    <source>
        <dbReference type="Ensembl" id="ENSCLMP00005028791.1"/>
    </source>
</evidence>